<evidence type="ECO:0000256" key="1">
    <source>
        <dbReference type="SAM" id="MobiDB-lite"/>
    </source>
</evidence>
<proteinExistence type="predicted"/>
<feature type="region of interest" description="Disordered" evidence="1">
    <location>
        <begin position="353"/>
        <end position="393"/>
    </location>
</feature>
<keyword evidence="4" id="KW-1185">Reference proteome</keyword>
<evidence type="ECO:0000259" key="2">
    <source>
        <dbReference type="Pfam" id="PF04101"/>
    </source>
</evidence>
<dbReference type="InterPro" id="IPR007235">
    <property type="entry name" value="Glyco_trans_28_C"/>
</dbReference>
<dbReference type="PANTHER" id="PTHR21015:SF22">
    <property type="entry name" value="GLYCOSYLTRANSFERASE"/>
    <property type="match status" value="1"/>
</dbReference>
<feature type="domain" description="Glycosyl transferase family 28 C-terminal" evidence="2">
    <location>
        <begin position="639"/>
        <end position="718"/>
    </location>
</feature>
<dbReference type="Proteomes" id="UP001056455">
    <property type="component" value="Chromosome"/>
</dbReference>
<name>A0ABY4YTE2_9MICO</name>
<reference evidence="3" key="1">
    <citation type="submission" date="2022-06" db="EMBL/GenBank/DDBJ databases">
        <title>Ornithinimicrobium HY1793.</title>
        <authorList>
            <person name="Huang Y."/>
        </authorList>
    </citation>
    <scope>NUCLEOTIDE SEQUENCE</scope>
    <source>
        <strain evidence="3">HY1793</strain>
    </source>
</reference>
<dbReference type="Gene3D" id="3.40.50.2000">
    <property type="entry name" value="Glycogen Phosphorylase B"/>
    <property type="match status" value="2"/>
</dbReference>
<protein>
    <recommendedName>
        <fullName evidence="2">Glycosyl transferase family 28 C-terminal domain-containing protein</fullName>
    </recommendedName>
</protein>
<dbReference type="RefSeq" id="WP_252593339.1">
    <property type="nucleotide sequence ID" value="NZ_CP099489.1"/>
</dbReference>
<evidence type="ECO:0000313" key="4">
    <source>
        <dbReference type="Proteomes" id="UP001056455"/>
    </source>
</evidence>
<dbReference type="SUPFAM" id="SSF53756">
    <property type="entry name" value="UDP-Glycosyltransferase/glycogen phosphorylase"/>
    <property type="match status" value="2"/>
</dbReference>
<sequence>MSRTSRDVDVLLVSDLRFPGGTSHSIAAEIEALHGSGYRVGLVHLNGPLVARVGPVNPAIAGLVRAGAASLLIGSAPVTARLVVFRHAGVLQAAADQLPPISAEHAVILANSGPQDARGKSVYDVGLADRAARQALGLDPQWAPIGPLVRDEIKDVVPGGRLMETDWVNIIDVDAWAPSAPREEWAGDRPVIGRHSRPSAQKWPRDAATLKAVYPVDGSWDVRVLGGADPVERPLRGIPKAWTVTEFGELSPQTFLQSLDFFVYYHDPQWVEAFGRTILEALAAGAVAVLPPHFRALFGEAAVYAEPAQVREVVEGLRANRPAYVAQRDRARALVRERFSYAAHVERVAALIGPPAQTTQTPLTPTQSTQAPGEESAARAPRHTAGGRRSGGPRILLMSSNGAGMGHLTRLFSYATRLEEGTRAHIVSLSQAAPLAGRLGLSYEYLPSAKALAMPPGRWRPIFADRVGDALNRFDPDVVVFDGTWPYGGMEEIRAAHPQAHWVWSRRGMWREGRNTEQLAKTAWFDSVLEPGDLAADYDRGVTAEAPSHRVGPVTLLDPDELEPRAQAREALGLPADGPLALVSLGAGNINDTASDVGAAIHALSGLGVGVCVTVPDIASAGAAAGEDIHLVRDYPLSRRYAAFDVVISASGYNSFHELLRMGVPTLFVPNTETSLDDQEARARFAADRGWAHQLPQLGVDTTTPLLEDLLERGTAMAAQAQEADPGNGARAAAQFLTEQARGRL</sequence>
<dbReference type="Pfam" id="PF04101">
    <property type="entry name" value="Glyco_tran_28_C"/>
    <property type="match status" value="1"/>
</dbReference>
<dbReference type="EMBL" id="CP099489">
    <property type="protein sequence ID" value="USQ80051.1"/>
    <property type="molecule type" value="Genomic_DNA"/>
</dbReference>
<feature type="compositionally biased region" description="Low complexity" evidence="1">
    <location>
        <begin position="354"/>
        <end position="372"/>
    </location>
</feature>
<organism evidence="3 4">
    <name type="scientific">Ornithinimicrobium faecis</name>
    <dbReference type="NCBI Taxonomy" id="2934158"/>
    <lineage>
        <taxon>Bacteria</taxon>
        <taxon>Bacillati</taxon>
        <taxon>Actinomycetota</taxon>
        <taxon>Actinomycetes</taxon>
        <taxon>Micrococcales</taxon>
        <taxon>Ornithinimicrobiaceae</taxon>
        <taxon>Ornithinimicrobium</taxon>
    </lineage>
</organism>
<evidence type="ECO:0000313" key="3">
    <source>
        <dbReference type="EMBL" id="USQ80051.1"/>
    </source>
</evidence>
<accession>A0ABY4YTE2</accession>
<dbReference type="PANTHER" id="PTHR21015">
    <property type="entry name" value="UDP-N-ACETYLGLUCOSAMINE--N-ACETYLMURAMYL-(PENTAPEPTIDE) PYROPHOSPHORYL-UNDECAPRENOL N-ACETYLGLUCOSAMINE TRANSFERASE 1"/>
    <property type="match status" value="1"/>
</dbReference>
<gene>
    <name evidence="3" type="ORF">NF556_21105</name>
</gene>